<comment type="function">
    <text evidence="9">Part of the twin-arginine translocation (Tat) system that transports large folded proteins containing a characteristic twin-arginine motif in their signal peptide across membranes. TatA could form the protein-conducting channel of the Tat system.</text>
</comment>
<dbReference type="Pfam" id="PF02416">
    <property type="entry name" value="TatA_B_E"/>
    <property type="match status" value="1"/>
</dbReference>
<keyword evidence="8 9" id="KW-0472">Membrane</keyword>
<dbReference type="InterPro" id="IPR003369">
    <property type="entry name" value="TatA/B/E"/>
</dbReference>
<feature type="transmembrane region" description="Helical" evidence="9">
    <location>
        <begin position="6"/>
        <end position="27"/>
    </location>
</feature>
<sequence length="91" mass="9868">MFIPQVMGLGPGEIAIIVGVLVLLFGAKKLPELARGSGRALRIFKAETKGLMTDDDDEPKDTRNRTLDAPEAPEADAHPSATSERNPDRDR</sequence>
<keyword evidence="4 9" id="KW-0812">Transmembrane</keyword>
<dbReference type="HAMAP" id="MF_00236">
    <property type="entry name" value="TatA_E"/>
    <property type="match status" value="1"/>
</dbReference>
<keyword evidence="6 9" id="KW-1133">Transmembrane helix</keyword>
<dbReference type="RefSeq" id="WP_306825233.1">
    <property type="nucleotide sequence ID" value="NZ_JAUSQM010000001.1"/>
</dbReference>
<keyword evidence="5 9" id="KW-0653">Protein transport</keyword>
<keyword evidence="2 9" id="KW-0813">Transport</keyword>
<dbReference type="NCBIfam" id="TIGR01411">
    <property type="entry name" value="tatAE"/>
    <property type="match status" value="1"/>
</dbReference>
<name>A0ABT9NRG3_9ACTN</name>
<evidence type="ECO:0000256" key="5">
    <source>
        <dbReference type="ARBA" id="ARBA00022927"/>
    </source>
</evidence>
<dbReference type="NCBIfam" id="NF001854">
    <property type="entry name" value="PRK00575.1"/>
    <property type="match status" value="1"/>
</dbReference>
<evidence type="ECO:0000313" key="11">
    <source>
        <dbReference type="EMBL" id="MDP9823016.1"/>
    </source>
</evidence>
<dbReference type="PANTHER" id="PTHR42982:SF1">
    <property type="entry name" value="SEC-INDEPENDENT PROTEIN TRANSLOCASE PROTEIN TATA"/>
    <property type="match status" value="1"/>
</dbReference>
<comment type="subunit">
    <text evidence="9">The Tat system comprises two distinct complexes: a TatABC complex, containing multiple copies of TatA, TatB and TatC subunits, and a separate TatA complex, containing only TatA subunits. Substrates initially bind to the TatABC complex, which probably triggers association of the separate TatA complex to form the active translocon.</text>
</comment>
<dbReference type="InterPro" id="IPR006312">
    <property type="entry name" value="TatA/E"/>
</dbReference>
<keyword evidence="12" id="KW-1185">Reference proteome</keyword>
<accession>A0ABT9NRG3</accession>
<dbReference type="EMBL" id="JAUSQM010000001">
    <property type="protein sequence ID" value="MDP9823016.1"/>
    <property type="molecule type" value="Genomic_DNA"/>
</dbReference>
<organism evidence="11 12">
    <name type="scientific">Nocardioides massiliensis</name>
    <dbReference type="NCBI Taxonomy" id="1325935"/>
    <lineage>
        <taxon>Bacteria</taxon>
        <taxon>Bacillati</taxon>
        <taxon>Actinomycetota</taxon>
        <taxon>Actinomycetes</taxon>
        <taxon>Propionibacteriales</taxon>
        <taxon>Nocardioidaceae</taxon>
        <taxon>Nocardioides</taxon>
    </lineage>
</organism>
<comment type="similarity">
    <text evidence="9">Belongs to the TatA/E family.</text>
</comment>
<evidence type="ECO:0000256" key="3">
    <source>
        <dbReference type="ARBA" id="ARBA00022475"/>
    </source>
</evidence>
<comment type="caution">
    <text evidence="11">The sequence shown here is derived from an EMBL/GenBank/DDBJ whole genome shotgun (WGS) entry which is preliminary data.</text>
</comment>
<keyword evidence="3 9" id="KW-1003">Cell membrane</keyword>
<evidence type="ECO:0000256" key="2">
    <source>
        <dbReference type="ARBA" id="ARBA00022448"/>
    </source>
</evidence>
<evidence type="ECO:0000256" key="8">
    <source>
        <dbReference type="ARBA" id="ARBA00023136"/>
    </source>
</evidence>
<evidence type="ECO:0000256" key="1">
    <source>
        <dbReference type="ARBA" id="ARBA00004162"/>
    </source>
</evidence>
<comment type="subcellular location">
    <subcellularLocation>
        <location evidence="1 9">Cell membrane</location>
        <topology evidence="1 9">Single-pass membrane protein</topology>
    </subcellularLocation>
</comment>
<evidence type="ECO:0000256" key="7">
    <source>
        <dbReference type="ARBA" id="ARBA00023010"/>
    </source>
</evidence>
<gene>
    <name evidence="9" type="primary">tatA</name>
    <name evidence="11" type="ORF">J2S59_002825</name>
</gene>
<evidence type="ECO:0000256" key="4">
    <source>
        <dbReference type="ARBA" id="ARBA00022692"/>
    </source>
</evidence>
<keyword evidence="7 9" id="KW-0811">Translocation</keyword>
<proteinExistence type="inferred from homology"/>
<evidence type="ECO:0000256" key="6">
    <source>
        <dbReference type="ARBA" id="ARBA00022989"/>
    </source>
</evidence>
<protein>
    <recommendedName>
        <fullName evidence="9">Sec-independent protein translocase protein TatA</fullName>
    </recommendedName>
</protein>
<feature type="region of interest" description="Disordered" evidence="10">
    <location>
        <begin position="46"/>
        <end position="91"/>
    </location>
</feature>
<evidence type="ECO:0000256" key="9">
    <source>
        <dbReference type="HAMAP-Rule" id="MF_00236"/>
    </source>
</evidence>
<evidence type="ECO:0000256" key="10">
    <source>
        <dbReference type="SAM" id="MobiDB-lite"/>
    </source>
</evidence>
<dbReference type="Proteomes" id="UP001240447">
    <property type="component" value="Unassembled WGS sequence"/>
</dbReference>
<evidence type="ECO:0000313" key="12">
    <source>
        <dbReference type="Proteomes" id="UP001240447"/>
    </source>
</evidence>
<reference evidence="11 12" key="1">
    <citation type="submission" date="2023-07" db="EMBL/GenBank/DDBJ databases">
        <title>Sequencing the genomes of 1000 actinobacteria strains.</title>
        <authorList>
            <person name="Klenk H.-P."/>
        </authorList>
    </citation>
    <scope>NUCLEOTIDE SEQUENCE [LARGE SCALE GENOMIC DNA]</scope>
    <source>
        <strain evidence="11 12">GD13</strain>
    </source>
</reference>
<dbReference type="Gene3D" id="1.20.5.3310">
    <property type="match status" value="1"/>
</dbReference>
<dbReference type="PANTHER" id="PTHR42982">
    <property type="entry name" value="SEC-INDEPENDENT PROTEIN TRANSLOCASE PROTEIN TATA"/>
    <property type="match status" value="1"/>
</dbReference>